<dbReference type="SMART" id="SM00507">
    <property type="entry name" value="HNHc"/>
    <property type="match status" value="1"/>
</dbReference>
<keyword evidence="2" id="KW-0540">Nuclease</keyword>
<protein>
    <submittedName>
        <fullName evidence="2">HNH endonuclease</fullName>
    </submittedName>
</protein>
<feature type="domain" description="HNH nuclease" evidence="1">
    <location>
        <begin position="123"/>
        <end position="173"/>
    </location>
</feature>
<keyword evidence="2" id="KW-0255">Endonuclease</keyword>
<dbReference type="InterPro" id="IPR029471">
    <property type="entry name" value="HNH_5"/>
</dbReference>
<dbReference type="EnsemblBacteria" id="ACC81311">
    <property type="protein sequence ID" value="ACC81311"/>
    <property type="gene ID" value="Npun_R2778"/>
</dbReference>
<evidence type="ECO:0000313" key="2">
    <source>
        <dbReference type="EMBL" id="ACC81311.1"/>
    </source>
</evidence>
<keyword evidence="2" id="KW-0378">Hydrolase</keyword>
<dbReference type="STRING" id="63737.Npun_R2778"/>
<dbReference type="Proteomes" id="UP000001191">
    <property type="component" value="Chromosome"/>
</dbReference>
<dbReference type="Gene3D" id="1.10.30.50">
    <property type="match status" value="1"/>
</dbReference>
<sequence>MRPESFPVNSNPRFTQTGSGGFFIRSEAVTISSLRDATQTMRGANAMQVLEQSVVVFSQNYLPLCRINIKRAIVLLVTNKAQPLGLTTEAGWRVHSPNLVIEVPKHIRLTIASNERMWKVPPVNRREVLRRDHHSCQYCGSGKHLTLDHVMPRSKGGSHTWDNVVTACERCNSRKGDRTLFESGMQLRTKPKAPIHPAISFAEQFWIDMQASLE</sequence>
<dbReference type="Pfam" id="PF14279">
    <property type="entry name" value="HNH_5"/>
    <property type="match status" value="1"/>
</dbReference>
<dbReference type="AlphaFoldDB" id="B2IUK5"/>
<dbReference type="KEGG" id="npu:Npun_R2778"/>
<dbReference type="HOGENOM" id="CLU_099824_3_1_3"/>
<dbReference type="GO" id="GO:0004519">
    <property type="term" value="F:endonuclease activity"/>
    <property type="evidence" value="ECO:0007669"/>
    <property type="project" value="UniProtKB-KW"/>
</dbReference>
<gene>
    <name evidence="2" type="ordered locus">Npun_R2778</name>
</gene>
<dbReference type="EMBL" id="CP001037">
    <property type="protein sequence ID" value="ACC81311.1"/>
    <property type="molecule type" value="Genomic_DNA"/>
</dbReference>
<dbReference type="CDD" id="cd00085">
    <property type="entry name" value="HNHc"/>
    <property type="match status" value="1"/>
</dbReference>
<dbReference type="PANTHER" id="PTHR33877:SF2">
    <property type="entry name" value="OS07G0170200 PROTEIN"/>
    <property type="match status" value="1"/>
</dbReference>
<dbReference type="PANTHER" id="PTHR33877">
    <property type="entry name" value="SLL1193 PROTEIN"/>
    <property type="match status" value="1"/>
</dbReference>
<dbReference type="PhylomeDB" id="B2IUK5"/>
<proteinExistence type="predicted"/>
<organism evidence="2 3">
    <name type="scientific">Nostoc punctiforme (strain ATCC 29133 / PCC 73102)</name>
    <dbReference type="NCBI Taxonomy" id="63737"/>
    <lineage>
        <taxon>Bacteria</taxon>
        <taxon>Bacillati</taxon>
        <taxon>Cyanobacteriota</taxon>
        <taxon>Cyanophyceae</taxon>
        <taxon>Nostocales</taxon>
        <taxon>Nostocaceae</taxon>
        <taxon>Nostoc</taxon>
    </lineage>
</organism>
<dbReference type="InterPro" id="IPR052892">
    <property type="entry name" value="NA-targeting_endonuclease"/>
</dbReference>
<accession>B2IUK5</accession>
<reference evidence="2 3" key="2">
    <citation type="journal article" date="2013" name="Plant Physiol.">
        <title>A Nostoc punctiforme Sugar Transporter Necessary to Establish a Cyanobacterium-Plant Symbiosis.</title>
        <authorList>
            <person name="Ekman M."/>
            <person name="Picossi S."/>
            <person name="Campbell E.L."/>
            <person name="Meeks J.C."/>
            <person name="Flores E."/>
        </authorList>
    </citation>
    <scope>NUCLEOTIDE SEQUENCE [LARGE SCALE GENOMIC DNA]</scope>
    <source>
        <strain evidence="3">ATCC 29133 / PCC 73102</strain>
    </source>
</reference>
<evidence type="ECO:0000259" key="1">
    <source>
        <dbReference type="SMART" id="SM00507"/>
    </source>
</evidence>
<dbReference type="InterPro" id="IPR003615">
    <property type="entry name" value="HNH_nuc"/>
</dbReference>
<reference evidence="3" key="1">
    <citation type="submission" date="2008-04" db="EMBL/GenBank/DDBJ databases">
        <title>Complete sequence of chromosome of Nostoc punctiforme ATCC 29133.</title>
        <authorList>
            <consortium name="US DOE Joint Genome Institute"/>
            <person name="Copeland A."/>
            <person name="Lucas S."/>
            <person name="Lapidus A."/>
            <person name="Glavina del Rio T."/>
            <person name="Dalin E."/>
            <person name="Tice H."/>
            <person name="Pitluck S."/>
            <person name="Chain P."/>
            <person name="Malfatti S."/>
            <person name="Shin M."/>
            <person name="Vergez L."/>
            <person name="Schmutz J."/>
            <person name="Larimer F."/>
            <person name="Land M."/>
            <person name="Hauser L."/>
            <person name="Kyrpides N."/>
            <person name="Kim E."/>
            <person name="Meeks J.C."/>
            <person name="Elhai J."/>
            <person name="Campbell E.L."/>
            <person name="Thiel T."/>
            <person name="Longmire J."/>
            <person name="Potts M."/>
            <person name="Atlas R."/>
        </authorList>
    </citation>
    <scope>NUCLEOTIDE SEQUENCE [LARGE SCALE GENOMIC DNA]</scope>
    <source>
        <strain evidence="3">ATCC 29133 / PCC 73102</strain>
    </source>
</reference>
<dbReference type="eggNOG" id="COG1403">
    <property type="taxonomic scope" value="Bacteria"/>
</dbReference>
<keyword evidence="3" id="KW-1185">Reference proteome</keyword>
<name>B2IUK5_NOSP7</name>
<evidence type="ECO:0000313" key="3">
    <source>
        <dbReference type="Proteomes" id="UP000001191"/>
    </source>
</evidence>